<dbReference type="InterPro" id="IPR032696">
    <property type="entry name" value="SQ_cyclase_C"/>
</dbReference>
<dbReference type="InterPro" id="IPR032697">
    <property type="entry name" value="SQ_cyclase_N"/>
</dbReference>
<keyword evidence="7" id="KW-0456">Lyase</keyword>
<proteinExistence type="inferred from homology"/>
<gene>
    <name evidence="7" type="primary">shc</name>
    <name evidence="7" type="ORF">Pan189_23750</name>
</gene>
<reference evidence="7 8" key="1">
    <citation type="submission" date="2019-02" db="EMBL/GenBank/DDBJ databases">
        <title>Deep-cultivation of Planctomycetes and their phenomic and genomic characterization uncovers novel biology.</title>
        <authorList>
            <person name="Wiegand S."/>
            <person name="Jogler M."/>
            <person name="Boedeker C."/>
            <person name="Pinto D."/>
            <person name="Vollmers J."/>
            <person name="Rivas-Marin E."/>
            <person name="Kohn T."/>
            <person name="Peeters S.H."/>
            <person name="Heuer A."/>
            <person name="Rast P."/>
            <person name="Oberbeckmann S."/>
            <person name="Bunk B."/>
            <person name="Jeske O."/>
            <person name="Meyerdierks A."/>
            <person name="Storesund J.E."/>
            <person name="Kallscheuer N."/>
            <person name="Luecker S."/>
            <person name="Lage O.M."/>
            <person name="Pohl T."/>
            <person name="Merkel B.J."/>
            <person name="Hornburger P."/>
            <person name="Mueller R.-W."/>
            <person name="Bruemmer F."/>
            <person name="Labrenz M."/>
            <person name="Spormann A.M."/>
            <person name="Op den Camp H."/>
            <person name="Overmann J."/>
            <person name="Amann R."/>
            <person name="Jetten M.S.M."/>
            <person name="Mascher T."/>
            <person name="Medema M.H."/>
            <person name="Devos D.P."/>
            <person name="Kaster A.-K."/>
            <person name="Ovreas L."/>
            <person name="Rohde M."/>
            <person name="Galperin M.Y."/>
            <person name="Jogler C."/>
        </authorList>
    </citation>
    <scope>NUCLEOTIDE SEQUENCE [LARGE SCALE GENOMIC DNA]</scope>
    <source>
        <strain evidence="7 8">Pan189</strain>
    </source>
</reference>
<dbReference type="KEGG" id="svp:Pan189_23750"/>
<dbReference type="GO" id="GO:0005811">
    <property type="term" value="C:lipid droplet"/>
    <property type="evidence" value="ECO:0007669"/>
    <property type="project" value="InterPro"/>
</dbReference>
<evidence type="ECO:0000256" key="3">
    <source>
        <dbReference type="ARBA" id="ARBA00022737"/>
    </source>
</evidence>
<dbReference type="SUPFAM" id="SSF48239">
    <property type="entry name" value="Terpenoid cyclases/Protein prenyltransferases"/>
    <property type="match status" value="2"/>
</dbReference>
<keyword evidence="8" id="KW-1185">Reference proteome</keyword>
<evidence type="ECO:0000259" key="5">
    <source>
        <dbReference type="Pfam" id="PF13243"/>
    </source>
</evidence>
<name>A0A517R2A7_9PLAN</name>
<dbReference type="CDD" id="cd02892">
    <property type="entry name" value="SQCY_1"/>
    <property type="match status" value="1"/>
</dbReference>
<dbReference type="InterPro" id="IPR002365">
    <property type="entry name" value="Terpene_synthase_CS"/>
</dbReference>
<feature type="domain" description="Squalene cyclase C-terminal" evidence="5">
    <location>
        <begin position="339"/>
        <end position="417"/>
    </location>
</feature>
<evidence type="ECO:0000256" key="4">
    <source>
        <dbReference type="ARBA" id="ARBA00023235"/>
    </source>
</evidence>
<dbReference type="UniPathway" id="UPA00337"/>
<dbReference type="InterPro" id="IPR008930">
    <property type="entry name" value="Terpenoid_cyclase/PrenylTrfase"/>
</dbReference>
<dbReference type="GO" id="GO:0016866">
    <property type="term" value="F:intramolecular transferase activity"/>
    <property type="evidence" value="ECO:0007669"/>
    <property type="project" value="InterPro"/>
</dbReference>
<evidence type="ECO:0000313" key="8">
    <source>
        <dbReference type="Proteomes" id="UP000317318"/>
    </source>
</evidence>
<dbReference type="Proteomes" id="UP000317318">
    <property type="component" value="Chromosome"/>
</dbReference>
<keyword evidence="4" id="KW-0413">Isomerase</keyword>
<dbReference type="PANTHER" id="PTHR11764:SF20">
    <property type="entry name" value="LANOSTEROL SYNTHASE"/>
    <property type="match status" value="1"/>
</dbReference>
<evidence type="ECO:0000259" key="6">
    <source>
        <dbReference type="Pfam" id="PF13249"/>
    </source>
</evidence>
<dbReference type="GO" id="GO:0016829">
    <property type="term" value="F:lyase activity"/>
    <property type="evidence" value="ECO:0007669"/>
    <property type="project" value="UniProtKB-KW"/>
</dbReference>
<dbReference type="AlphaFoldDB" id="A0A517R2A7"/>
<dbReference type="Gene3D" id="1.50.10.20">
    <property type="match status" value="2"/>
</dbReference>
<feature type="domain" description="Squalene cyclase C-terminal" evidence="5">
    <location>
        <begin position="469"/>
        <end position="697"/>
    </location>
</feature>
<evidence type="ECO:0000256" key="1">
    <source>
        <dbReference type="ARBA" id="ARBA00004999"/>
    </source>
</evidence>
<dbReference type="EC" id="4.2.1.129" evidence="7"/>
<dbReference type="InterPro" id="IPR018333">
    <property type="entry name" value="Squalene_cyclase"/>
</dbReference>
<protein>
    <submittedName>
        <fullName evidence="7">Squalene--hopene cyclase</fullName>
        <ecNumber evidence="7">4.2.1.129</ecNumber>
    </submittedName>
</protein>
<sequence length="708" mass="80403">MDFSHRRIDRLTLPDADSATMSVATDQSDRLTTGIEKASEWLLAQQNGDGHWCAELEGDSILESEFFLLLTYLGQQQTDLGRRLANELRFRQADHGGWAIYPNGPVDVSASVKAYFALKIAGDSPDAPHMRRAVTAIRDAGGAERVNSFTRYYLALLGAIAYQQCPAVPPELVLVPSWCPFNLYEMSAWSRTIVVPLSLLWAFQPVRELAPEFHIRELFLRSPEELPTCMPPDLVDERGGRDFWKSFFGRVDSTYKFCDRLRFRPLRAWAVRRAERWLLERFEDSDGLGAIFPPIIWSIVGLKCLGYKDDSPEVSSQFHELERLCITEDDRTRLEPCRSPVWDTAIASLGLREAGIEPTAEPLRTASKWLLDREVRRFGDWAMRSEAVEPGGWCFEYRNAFYPDVDDTAMVLMALLRSLPIDSDAEWTAELLLDTTQPDEIADRLIVSAQDVQPQEAARNIDAVVPRLAAMKRGLRWLLAMQSKDGGWGAFDRDNVRHLFTKVPFADHNAMIDPSTADLTGRLLEMFGMFGVPKEHPAVRRAIRFVLDQQEPDGSWFGRWGVNYIYGTWQALVGLHAIGFQPDHPAMRRGAQWLIDYQQADGGWGESVASYSDKEWRGRGVTTASQTAWALMGLMAAGQSDSIAVRDGINYLVETQNAEGVWDEAEFTGTGFPKVFYLKYHYYRAYFPLMALGRYRRLTRQEEFKPTC</sequence>
<dbReference type="RefSeq" id="WP_310820355.1">
    <property type="nucleotide sequence ID" value="NZ_CP036268.1"/>
</dbReference>
<dbReference type="Pfam" id="PF13243">
    <property type="entry name" value="SQHop_cyclase_C"/>
    <property type="match status" value="2"/>
</dbReference>
<keyword evidence="3" id="KW-0677">Repeat</keyword>
<dbReference type="NCBIfam" id="TIGR01787">
    <property type="entry name" value="squalene_cyclas"/>
    <property type="match status" value="1"/>
</dbReference>
<dbReference type="GO" id="GO:0016104">
    <property type="term" value="P:triterpenoid biosynthetic process"/>
    <property type="evidence" value="ECO:0007669"/>
    <property type="project" value="InterPro"/>
</dbReference>
<evidence type="ECO:0000313" key="7">
    <source>
        <dbReference type="EMBL" id="QDT37991.1"/>
    </source>
</evidence>
<dbReference type="PANTHER" id="PTHR11764">
    <property type="entry name" value="TERPENE CYCLASE/MUTASE FAMILY MEMBER"/>
    <property type="match status" value="1"/>
</dbReference>
<dbReference type="Pfam" id="PF13249">
    <property type="entry name" value="SQHop_cyclase_N"/>
    <property type="match status" value="1"/>
</dbReference>
<dbReference type="SFLD" id="SFLDG01016">
    <property type="entry name" value="Prenyltransferase_Like_2"/>
    <property type="match status" value="1"/>
</dbReference>
<evidence type="ECO:0000256" key="2">
    <source>
        <dbReference type="ARBA" id="ARBA00009755"/>
    </source>
</evidence>
<dbReference type="EMBL" id="CP036268">
    <property type="protein sequence ID" value="QDT37991.1"/>
    <property type="molecule type" value="Genomic_DNA"/>
</dbReference>
<dbReference type="PROSITE" id="PS01074">
    <property type="entry name" value="TERPENE_SYNTHASES"/>
    <property type="match status" value="1"/>
</dbReference>
<feature type="domain" description="Squalene cyclase N-terminal" evidence="6">
    <location>
        <begin position="35"/>
        <end position="329"/>
    </location>
</feature>
<comment type="pathway">
    <text evidence="1">Secondary metabolite biosynthesis; hopanoid biosynthesis.</text>
</comment>
<comment type="similarity">
    <text evidence="2">Belongs to the terpene cyclase/mutase family.</text>
</comment>
<accession>A0A517R2A7</accession>
<organism evidence="7 8">
    <name type="scientific">Stratiformator vulcanicus</name>
    <dbReference type="NCBI Taxonomy" id="2527980"/>
    <lineage>
        <taxon>Bacteria</taxon>
        <taxon>Pseudomonadati</taxon>
        <taxon>Planctomycetota</taxon>
        <taxon>Planctomycetia</taxon>
        <taxon>Planctomycetales</taxon>
        <taxon>Planctomycetaceae</taxon>
        <taxon>Stratiformator</taxon>
    </lineage>
</organism>